<sequence>MEIKEASKTQRERRGASSLKKMLMKRCSSFVKKSNEEDVPKKGYFAVYVGHFRDRHVIPITSLNHPTFKMMLQKSEEEFGFRQESGLTIPCDQNTFLTLLDSITSY</sequence>
<organism evidence="4 5">
    <name type="scientific">Arabidopsis thaliana</name>
    <name type="common">Mouse-ear cress</name>
    <dbReference type="NCBI Taxonomy" id="3702"/>
    <lineage>
        <taxon>Eukaryota</taxon>
        <taxon>Viridiplantae</taxon>
        <taxon>Streptophyta</taxon>
        <taxon>Embryophyta</taxon>
        <taxon>Tracheophyta</taxon>
        <taxon>Spermatophyta</taxon>
        <taxon>Magnoliopsida</taxon>
        <taxon>eudicotyledons</taxon>
        <taxon>Gunneridae</taxon>
        <taxon>Pentapetalae</taxon>
        <taxon>rosids</taxon>
        <taxon>malvids</taxon>
        <taxon>Brassicales</taxon>
        <taxon>Brassicaceae</taxon>
        <taxon>Camelineae</taxon>
        <taxon>Arabidopsis</taxon>
    </lineage>
</organism>
<proteinExistence type="inferred from homology"/>
<evidence type="ECO:0000313" key="4">
    <source>
        <dbReference type="EMBL" id="OAP04478.1"/>
    </source>
</evidence>
<keyword evidence="2" id="KW-0217">Developmental protein</keyword>
<dbReference type="PANTHER" id="PTHR31929">
    <property type="entry name" value="SAUR-LIKE AUXIN-RESPONSIVE PROTEIN FAMILY-RELATED"/>
    <property type="match status" value="1"/>
</dbReference>
<name>A0A178VFM0_ARATH</name>
<gene>
    <name evidence="4" type="ordered locus">AXX17_At3g45480</name>
</gene>
<dbReference type="Proteomes" id="UP000078284">
    <property type="component" value="Chromosome 3"/>
</dbReference>
<evidence type="ECO:0000256" key="1">
    <source>
        <dbReference type="ARBA" id="ARBA00006974"/>
    </source>
</evidence>
<evidence type="ECO:0000313" key="5">
    <source>
        <dbReference type="Proteomes" id="UP000078284"/>
    </source>
</evidence>
<comment type="caution">
    <text evidence="4">The sequence shown here is derived from an EMBL/GenBank/DDBJ whole genome shotgun (WGS) entry which is preliminary data.</text>
</comment>
<evidence type="ECO:0000256" key="2">
    <source>
        <dbReference type="ARBA" id="ARBA00022473"/>
    </source>
</evidence>
<evidence type="ECO:0008006" key="6">
    <source>
        <dbReference type="Google" id="ProtNLM"/>
    </source>
</evidence>
<dbReference type="InterPro" id="IPR003676">
    <property type="entry name" value="SAUR_fam"/>
</dbReference>
<evidence type="ECO:0000256" key="3">
    <source>
        <dbReference type="ARBA" id="ARBA00022604"/>
    </source>
</evidence>
<dbReference type="AlphaFoldDB" id="A0A178VFM0"/>
<dbReference type="ExpressionAtlas" id="A0A178VFM0">
    <property type="expression patterns" value="baseline and differential"/>
</dbReference>
<comment type="similarity">
    <text evidence="1">Belongs to the ARG7 family.</text>
</comment>
<protein>
    <recommendedName>
        <fullName evidence="6">SAUR-like auxin-responsive protein family</fullName>
    </recommendedName>
</protein>
<dbReference type="GO" id="GO:0009733">
    <property type="term" value="P:response to auxin"/>
    <property type="evidence" value="ECO:0007669"/>
    <property type="project" value="InterPro"/>
</dbReference>
<reference evidence="5" key="1">
    <citation type="journal article" date="2016" name="Proc. Natl. Acad. Sci. U.S.A.">
        <title>Chromosome-level assembly of Arabidopsis thaliana Ler reveals the extent of translocation and inversion polymorphisms.</title>
        <authorList>
            <person name="Zapata L."/>
            <person name="Ding J."/>
            <person name="Willing E.M."/>
            <person name="Hartwig B."/>
            <person name="Bezdan D."/>
            <person name="Jiao W.B."/>
            <person name="Patel V."/>
            <person name="Velikkakam James G."/>
            <person name="Koornneef M."/>
            <person name="Ossowski S."/>
            <person name="Schneeberger K."/>
        </authorList>
    </citation>
    <scope>NUCLEOTIDE SEQUENCE [LARGE SCALE GENOMIC DNA]</scope>
    <source>
        <strain evidence="5">cv. Landsberg erecta</strain>
    </source>
</reference>
<dbReference type="Pfam" id="PF02519">
    <property type="entry name" value="Auxin_inducible"/>
    <property type="match status" value="1"/>
</dbReference>
<keyword evidence="3" id="KW-0341">Growth regulation</keyword>
<accession>A0A178VFM0</accession>
<dbReference type="EMBL" id="LUHQ01000003">
    <property type="protein sequence ID" value="OAP04478.1"/>
    <property type="molecule type" value="Genomic_DNA"/>
</dbReference>